<evidence type="ECO:0000256" key="11">
    <source>
        <dbReference type="ARBA" id="ARBA00049902"/>
    </source>
</evidence>
<dbReference type="RefSeq" id="WP_218124169.1">
    <property type="nucleotide sequence ID" value="NZ_FNBN01000002.1"/>
</dbReference>
<keyword evidence="12" id="KW-0812">Transmembrane</keyword>
<feature type="domain" description="Glycosyl transferase family 51" evidence="13">
    <location>
        <begin position="64"/>
        <end position="239"/>
    </location>
</feature>
<dbReference type="InterPro" id="IPR023346">
    <property type="entry name" value="Lysozyme-like_dom_sf"/>
</dbReference>
<gene>
    <name evidence="14" type="ORF">SAMN04488121_102708</name>
</gene>
<comment type="catalytic activity">
    <reaction evidence="10">
        <text>Preferential cleavage: (Ac)2-L-Lys-D-Ala-|-D-Ala. Also transpeptidation of peptidyl-alanyl moieties that are N-acyl substituents of D-alanine.</text>
        <dbReference type="EC" id="3.4.16.4"/>
    </reaction>
</comment>
<dbReference type="Pfam" id="PF00912">
    <property type="entry name" value="Transgly"/>
    <property type="match status" value="1"/>
</dbReference>
<dbReference type="Gene3D" id="1.10.3810.10">
    <property type="entry name" value="Biosynthetic peptidoglycan transglycosylase-like"/>
    <property type="match status" value="1"/>
</dbReference>
<dbReference type="GO" id="GO:0009002">
    <property type="term" value="F:serine-type D-Ala-D-Ala carboxypeptidase activity"/>
    <property type="evidence" value="ECO:0007669"/>
    <property type="project" value="UniProtKB-EC"/>
</dbReference>
<feature type="transmembrane region" description="Helical" evidence="12">
    <location>
        <begin position="7"/>
        <end position="28"/>
    </location>
</feature>
<proteinExistence type="predicted"/>
<dbReference type="GO" id="GO:0071555">
    <property type="term" value="P:cell wall organization"/>
    <property type="evidence" value="ECO:0007669"/>
    <property type="project" value="UniProtKB-KW"/>
</dbReference>
<dbReference type="Proteomes" id="UP000199045">
    <property type="component" value="Unassembled WGS sequence"/>
</dbReference>
<keyword evidence="7" id="KW-0573">Peptidoglycan synthesis</keyword>
<dbReference type="InterPro" id="IPR001264">
    <property type="entry name" value="Glyco_trans_51"/>
</dbReference>
<evidence type="ECO:0000256" key="7">
    <source>
        <dbReference type="ARBA" id="ARBA00022984"/>
    </source>
</evidence>
<comment type="subcellular location">
    <subcellularLocation>
        <location evidence="1">Cell membrane</location>
    </subcellularLocation>
</comment>
<dbReference type="GO" id="GO:0005886">
    <property type="term" value="C:plasma membrane"/>
    <property type="evidence" value="ECO:0007669"/>
    <property type="project" value="UniProtKB-SubCell"/>
</dbReference>
<keyword evidence="4" id="KW-0328">Glycosyltransferase</keyword>
<keyword evidence="3" id="KW-1003">Cell membrane</keyword>
<evidence type="ECO:0000259" key="13">
    <source>
        <dbReference type="Pfam" id="PF00912"/>
    </source>
</evidence>
<dbReference type="GO" id="GO:0030288">
    <property type="term" value="C:outer membrane-bounded periplasmic space"/>
    <property type="evidence" value="ECO:0007669"/>
    <property type="project" value="TreeGrafter"/>
</dbReference>
<dbReference type="GO" id="GO:0009252">
    <property type="term" value="P:peptidoglycan biosynthetic process"/>
    <property type="evidence" value="ECO:0007669"/>
    <property type="project" value="UniProtKB-KW"/>
</dbReference>
<dbReference type="GO" id="GO:0008955">
    <property type="term" value="F:peptidoglycan glycosyltransferase activity"/>
    <property type="evidence" value="ECO:0007669"/>
    <property type="project" value="UniProtKB-EC"/>
</dbReference>
<evidence type="ECO:0000256" key="4">
    <source>
        <dbReference type="ARBA" id="ARBA00022676"/>
    </source>
</evidence>
<dbReference type="InterPro" id="IPR050396">
    <property type="entry name" value="Glycosyltr_51/Transpeptidase"/>
</dbReference>
<keyword evidence="6" id="KW-0133">Cell shape</keyword>
<keyword evidence="8 12" id="KW-0472">Membrane</keyword>
<evidence type="ECO:0000256" key="6">
    <source>
        <dbReference type="ARBA" id="ARBA00022960"/>
    </source>
</evidence>
<dbReference type="AlphaFoldDB" id="A0A1G7N909"/>
<evidence type="ECO:0000313" key="14">
    <source>
        <dbReference type="EMBL" id="SDF70426.1"/>
    </source>
</evidence>
<evidence type="ECO:0000256" key="8">
    <source>
        <dbReference type="ARBA" id="ARBA00023136"/>
    </source>
</evidence>
<protein>
    <submittedName>
        <fullName evidence="14">Transglycosylase</fullName>
    </submittedName>
</protein>
<accession>A0A1G7N909</accession>
<keyword evidence="5" id="KW-0808">Transferase</keyword>
<dbReference type="GO" id="GO:0008360">
    <property type="term" value="P:regulation of cell shape"/>
    <property type="evidence" value="ECO:0007669"/>
    <property type="project" value="UniProtKB-KW"/>
</dbReference>
<evidence type="ECO:0000256" key="12">
    <source>
        <dbReference type="SAM" id="Phobius"/>
    </source>
</evidence>
<reference evidence="14 15" key="1">
    <citation type="submission" date="2016-10" db="EMBL/GenBank/DDBJ databases">
        <authorList>
            <person name="de Groot N.N."/>
        </authorList>
    </citation>
    <scope>NUCLEOTIDE SEQUENCE [LARGE SCALE GENOMIC DNA]</scope>
    <source>
        <strain evidence="14 15">DSM 527</strain>
    </source>
</reference>
<sequence length="363" mass="40894">MRRSVKILWITTLGRMSIFLLMLLLINFRLIGNVISIESLENPGSVLASEIIAEDGAVLGRYCQINCFYSSYDAISKDVINGLLATEDLRFYYLSGIEASNISNIPFYLIIGKAKNGSGTITQQLARGLLASDAGVYVAGNIIERTFQKMQEWLLTIKLERKFAKQEIIALYLNTVSFGDEIEGIENAARTFFSKDAGHLSLDEAATLIGMLRGKNLYNPCRNLNLSLLRRNVVIDLMQKNEFITQAEAEEAKSKPIILRYSEVDCNKGLAPYFRDVLRDELKAWCKVHKKADGIEYNLYQDGLRIYTVVNPGKDTILIPNDSVPKSIYVICIKDRYGNILQRVDKNVIGEANRNKGKLSRNK</sequence>
<dbReference type="EMBL" id="FNBN01000002">
    <property type="protein sequence ID" value="SDF70426.1"/>
    <property type="molecule type" value="Genomic_DNA"/>
</dbReference>
<dbReference type="STRING" id="104663.SAMN04488121_102708"/>
<comment type="pathway">
    <text evidence="2">Cell wall biogenesis; peptidoglycan biosynthesis.</text>
</comment>
<keyword evidence="9" id="KW-0961">Cell wall biogenesis/degradation</keyword>
<name>A0A1G7N909_CHIFI</name>
<organism evidence="14 15">
    <name type="scientific">Chitinophaga filiformis</name>
    <name type="common">Myxococcus filiformis</name>
    <name type="synonym">Flexibacter filiformis</name>
    <dbReference type="NCBI Taxonomy" id="104663"/>
    <lineage>
        <taxon>Bacteria</taxon>
        <taxon>Pseudomonadati</taxon>
        <taxon>Bacteroidota</taxon>
        <taxon>Chitinophagia</taxon>
        <taxon>Chitinophagales</taxon>
        <taxon>Chitinophagaceae</taxon>
        <taxon>Chitinophaga</taxon>
    </lineage>
</organism>
<comment type="catalytic activity">
    <reaction evidence="11">
        <text>[GlcNAc-(1-&gt;4)-Mur2Ac(oyl-L-Ala-gamma-D-Glu-L-Lys-D-Ala-D-Ala)](n)-di-trans,octa-cis-undecaprenyl diphosphate + beta-D-GlcNAc-(1-&gt;4)-Mur2Ac(oyl-L-Ala-gamma-D-Glu-L-Lys-D-Ala-D-Ala)-di-trans,octa-cis-undecaprenyl diphosphate = [GlcNAc-(1-&gt;4)-Mur2Ac(oyl-L-Ala-gamma-D-Glu-L-Lys-D-Ala-D-Ala)](n+1)-di-trans,octa-cis-undecaprenyl diphosphate + di-trans,octa-cis-undecaprenyl diphosphate + H(+)</text>
        <dbReference type="Rhea" id="RHEA:23708"/>
        <dbReference type="Rhea" id="RHEA-COMP:9602"/>
        <dbReference type="Rhea" id="RHEA-COMP:9603"/>
        <dbReference type="ChEBI" id="CHEBI:15378"/>
        <dbReference type="ChEBI" id="CHEBI:58405"/>
        <dbReference type="ChEBI" id="CHEBI:60033"/>
        <dbReference type="ChEBI" id="CHEBI:78435"/>
        <dbReference type="EC" id="2.4.99.28"/>
    </reaction>
</comment>
<evidence type="ECO:0000256" key="5">
    <source>
        <dbReference type="ARBA" id="ARBA00022679"/>
    </source>
</evidence>
<dbReference type="InterPro" id="IPR036950">
    <property type="entry name" value="PBP_transglycosylase"/>
</dbReference>
<dbReference type="PANTHER" id="PTHR32282:SF11">
    <property type="entry name" value="PENICILLIN-BINDING PROTEIN 1B"/>
    <property type="match status" value="1"/>
</dbReference>
<evidence type="ECO:0000256" key="3">
    <source>
        <dbReference type="ARBA" id="ARBA00022475"/>
    </source>
</evidence>
<keyword evidence="12" id="KW-1133">Transmembrane helix</keyword>
<dbReference type="PANTHER" id="PTHR32282">
    <property type="entry name" value="BINDING PROTEIN TRANSPEPTIDASE, PUTATIVE-RELATED"/>
    <property type="match status" value="1"/>
</dbReference>
<evidence type="ECO:0000313" key="15">
    <source>
        <dbReference type="Proteomes" id="UP000199045"/>
    </source>
</evidence>
<evidence type="ECO:0000256" key="9">
    <source>
        <dbReference type="ARBA" id="ARBA00023316"/>
    </source>
</evidence>
<evidence type="ECO:0000256" key="2">
    <source>
        <dbReference type="ARBA" id="ARBA00004752"/>
    </source>
</evidence>
<evidence type="ECO:0000256" key="1">
    <source>
        <dbReference type="ARBA" id="ARBA00004236"/>
    </source>
</evidence>
<evidence type="ECO:0000256" key="10">
    <source>
        <dbReference type="ARBA" id="ARBA00034000"/>
    </source>
</evidence>
<dbReference type="SUPFAM" id="SSF53955">
    <property type="entry name" value="Lysozyme-like"/>
    <property type="match status" value="1"/>
</dbReference>